<evidence type="ECO:0000259" key="4">
    <source>
        <dbReference type="Pfam" id="PF07859"/>
    </source>
</evidence>
<dbReference type="RefSeq" id="XP_012942357.1">
    <property type="nucleotide sequence ID" value="XM_013086903.2"/>
</dbReference>
<gene>
    <name evidence="6" type="primary">LOC106012819</name>
</gene>
<dbReference type="PIRSF" id="PIRSF037251">
    <property type="entry name" value="Arylacetamide_deacetylase"/>
    <property type="match status" value="1"/>
</dbReference>
<dbReference type="InterPro" id="IPR050300">
    <property type="entry name" value="GDXG_lipolytic_enzyme"/>
</dbReference>
<keyword evidence="2" id="KW-0378">Hydrolase</keyword>
<evidence type="ECO:0000313" key="6">
    <source>
        <dbReference type="RefSeq" id="XP_012942357.1"/>
    </source>
</evidence>
<sequence length="416" mass="45711">MLLKPMFVVTSLGFAVLAAYLYTPLPDGMAEPWKCQGIMAAIGLGQLVARTLTYLGLYKFPYGIRAVMEATLDHNYVSATFGDVKVKKRTIEGVPVVVYRPKSLGDSPAPGLVFFHGGGFAIGCAATYDLTAYEIAKGSRAVVVSVDYRRAPEHPFPAAAEDSLTVTRHVLRHGRNLGIDVTKVGVAGDSAGGNLAAVVSLELSNEDSGLPPLQFQLLYYPWLQAVDFLLPSYVDNDVVARNLFNRKSITRLLALYIGIEDEDNALGTVVASNSHVPEEIRSNLYSKYVGRHLLPEQFRKPKKETPTFDVSENVTMSVYTEIADFLRDPLFSPLMADDVSKVPPAFVHVAEFDILRDDGLLYIAKLQKAGVRVQGYFSKGGFHSEISRTYIKWMASNTGAMALQKSFQFMHDVLGQ</sequence>
<dbReference type="PROSITE" id="PS01174">
    <property type="entry name" value="LIPASE_GDXG_SER"/>
    <property type="match status" value="1"/>
</dbReference>
<comment type="similarity">
    <text evidence="1">Belongs to the 'GDXG' lipolytic enzyme family.</text>
</comment>
<proteinExistence type="inferred from homology"/>
<dbReference type="InterPro" id="IPR017157">
    <property type="entry name" value="Arylacetamide_deacetylase"/>
</dbReference>
<evidence type="ECO:0000256" key="2">
    <source>
        <dbReference type="ARBA" id="ARBA00022801"/>
    </source>
</evidence>
<feature type="domain" description="Alpha/beta hydrolase fold-3" evidence="4">
    <location>
        <begin position="112"/>
        <end position="266"/>
    </location>
</feature>
<dbReference type="Gene3D" id="3.40.50.1820">
    <property type="entry name" value="alpha/beta hydrolase"/>
    <property type="match status" value="1"/>
</dbReference>
<keyword evidence="5" id="KW-1185">Reference proteome</keyword>
<feature type="active site" evidence="3">
    <location>
        <position position="190"/>
    </location>
</feature>
<dbReference type="GeneID" id="106012819"/>
<protein>
    <submittedName>
        <fullName evidence="6">Arylacetamide deacetylase</fullName>
    </submittedName>
</protein>
<dbReference type="PANTHER" id="PTHR48081">
    <property type="entry name" value="AB HYDROLASE SUPERFAMILY PROTEIN C4A8.06C"/>
    <property type="match status" value="1"/>
</dbReference>
<dbReference type="Pfam" id="PF07859">
    <property type="entry name" value="Abhydrolase_3"/>
    <property type="match status" value="2"/>
</dbReference>
<evidence type="ECO:0000256" key="3">
    <source>
        <dbReference type="PROSITE-ProRule" id="PRU10038"/>
    </source>
</evidence>
<evidence type="ECO:0000313" key="5">
    <source>
        <dbReference type="Proteomes" id="UP000694888"/>
    </source>
</evidence>
<dbReference type="SUPFAM" id="SSF53474">
    <property type="entry name" value="alpha/beta-Hydrolases"/>
    <property type="match status" value="1"/>
</dbReference>
<dbReference type="InterPro" id="IPR029058">
    <property type="entry name" value="AB_hydrolase_fold"/>
</dbReference>
<dbReference type="InterPro" id="IPR033140">
    <property type="entry name" value="Lipase_GDXG_put_SER_AS"/>
</dbReference>
<dbReference type="InterPro" id="IPR013094">
    <property type="entry name" value="AB_hydrolase_3"/>
</dbReference>
<name>A0ABM1A7J1_APLCA</name>
<dbReference type="PANTHER" id="PTHR48081:SF8">
    <property type="entry name" value="ALPHA_BETA HYDROLASE FOLD-3 DOMAIN-CONTAINING PROTEIN-RELATED"/>
    <property type="match status" value="1"/>
</dbReference>
<evidence type="ECO:0000256" key="1">
    <source>
        <dbReference type="ARBA" id="ARBA00010515"/>
    </source>
</evidence>
<reference evidence="6" key="1">
    <citation type="submission" date="2025-08" db="UniProtKB">
        <authorList>
            <consortium name="RefSeq"/>
        </authorList>
    </citation>
    <scope>IDENTIFICATION</scope>
</reference>
<feature type="domain" description="Alpha/beta hydrolase fold-3" evidence="4">
    <location>
        <begin position="314"/>
        <end position="384"/>
    </location>
</feature>
<organism evidence="5 6">
    <name type="scientific">Aplysia californica</name>
    <name type="common">California sea hare</name>
    <dbReference type="NCBI Taxonomy" id="6500"/>
    <lineage>
        <taxon>Eukaryota</taxon>
        <taxon>Metazoa</taxon>
        <taxon>Spiralia</taxon>
        <taxon>Lophotrochozoa</taxon>
        <taxon>Mollusca</taxon>
        <taxon>Gastropoda</taxon>
        <taxon>Heterobranchia</taxon>
        <taxon>Euthyneura</taxon>
        <taxon>Tectipleura</taxon>
        <taxon>Aplysiida</taxon>
        <taxon>Aplysioidea</taxon>
        <taxon>Aplysiidae</taxon>
        <taxon>Aplysia</taxon>
    </lineage>
</organism>
<accession>A0ABM1A7J1</accession>
<dbReference type="Proteomes" id="UP000694888">
    <property type="component" value="Unplaced"/>
</dbReference>